<proteinExistence type="predicted"/>
<dbReference type="EMBL" id="LT629749">
    <property type="protein sequence ID" value="SDT39556.1"/>
    <property type="molecule type" value="Genomic_DNA"/>
</dbReference>
<dbReference type="CDD" id="cd02440">
    <property type="entry name" value="AdoMet_MTases"/>
    <property type="match status" value="1"/>
</dbReference>
<sequence>MTEEMKAEFDTVASWTADAALALGPDHFLAAGCRGSGSPGALRWLLDRLDVAPGDLLLDAGAGVGGPAAFAAAEAGVRPLLSEPEAGACRAARRLFDLPVVQAASALPFADASVDAVWSLGVLCTVPDQPRFVAELRRVLRPGGRLGLLVFVATGALPEQPAGNDFPTRPRLDHLLREAGLTVHDSGSAADFPATPAGWQDRADAVDAELERRHGDDEAWRTAEAQSAVIGRLLAAGDLVGTLVVAGR</sequence>
<dbReference type="RefSeq" id="WP_197677121.1">
    <property type="nucleotide sequence ID" value="NZ_LT629749.1"/>
</dbReference>
<keyword evidence="3" id="KW-1185">Reference proteome</keyword>
<evidence type="ECO:0000313" key="3">
    <source>
        <dbReference type="Proteomes" id="UP000199092"/>
    </source>
</evidence>
<accession>A0A1H2A235</accession>
<keyword evidence="2" id="KW-0489">Methyltransferase</keyword>
<dbReference type="InterPro" id="IPR029063">
    <property type="entry name" value="SAM-dependent_MTases_sf"/>
</dbReference>
<name>A0A1H2A235_9ACTN</name>
<dbReference type="PANTHER" id="PTHR43591">
    <property type="entry name" value="METHYLTRANSFERASE"/>
    <property type="match status" value="1"/>
</dbReference>
<dbReference type="SUPFAM" id="SSF53335">
    <property type="entry name" value="S-adenosyl-L-methionine-dependent methyltransferases"/>
    <property type="match status" value="1"/>
</dbReference>
<reference evidence="2 3" key="1">
    <citation type="submission" date="2016-10" db="EMBL/GenBank/DDBJ databases">
        <authorList>
            <person name="de Groot N.N."/>
        </authorList>
    </citation>
    <scope>NUCLEOTIDE SEQUENCE [LARGE SCALE GENOMIC DNA]</scope>
    <source>
        <strain evidence="2 3">DSM 21741</strain>
    </source>
</reference>
<dbReference type="AlphaFoldDB" id="A0A1H2A235"/>
<dbReference type="GO" id="GO:0008757">
    <property type="term" value="F:S-adenosylmethionine-dependent methyltransferase activity"/>
    <property type="evidence" value="ECO:0007669"/>
    <property type="project" value="InterPro"/>
</dbReference>
<dbReference type="PANTHER" id="PTHR43591:SF24">
    <property type="entry name" value="2-METHOXY-6-POLYPRENYL-1,4-BENZOQUINOL METHYLASE, MITOCHONDRIAL"/>
    <property type="match status" value="1"/>
</dbReference>
<dbReference type="Pfam" id="PF08241">
    <property type="entry name" value="Methyltransf_11"/>
    <property type="match status" value="1"/>
</dbReference>
<dbReference type="Gene3D" id="3.40.50.150">
    <property type="entry name" value="Vaccinia Virus protein VP39"/>
    <property type="match status" value="1"/>
</dbReference>
<protein>
    <submittedName>
        <fullName evidence="2">Methyltransferase domain-containing protein</fullName>
    </submittedName>
</protein>
<organism evidence="2 3">
    <name type="scientific">Friedmanniella luteola</name>
    <dbReference type="NCBI Taxonomy" id="546871"/>
    <lineage>
        <taxon>Bacteria</taxon>
        <taxon>Bacillati</taxon>
        <taxon>Actinomycetota</taxon>
        <taxon>Actinomycetes</taxon>
        <taxon>Propionibacteriales</taxon>
        <taxon>Nocardioidaceae</taxon>
        <taxon>Friedmanniella</taxon>
    </lineage>
</organism>
<dbReference type="Proteomes" id="UP000199092">
    <property type="component" value="Chromosome I"/>
</dbReference>
<keyword evidence="2" id="KW-0808">Transferase</keyword>
<evidence type="ECO:0000259" key="1">
    <source>
        <dbReference type="Pfam" id="PF08241"/>
    </source>
</evidence>
<evidence type="ECO:0000313" key="2">
    <source>
        <dbReference type="EMBL" id="SDT39556.1"/>
    </source>
</evidence>
<gene>
    <name evidence="2" type="ORF">SAMN04488543_4139</name>
</gene>
<dbReference type="STRING" id="546871.SAMN04488543_4139"/>
<dbReference type="InterPro" id="IPR013216">
    <property type="entry name" value="Methyltransf_11"/>
</dbReference>
<feature type="domain" description="Methyltransferase type 11" evidence="1">
    <location>
        <begin position="58"/>
        <end position="146"/>
    </location>
</feature>
<dbReference type="GO" id="GO:0032259">
    <property type="term" value="P:methylation"/>
    <property type="evidence" value="ECO:0007669"/>
    <property type="project" value="UniProtKB-KW"/>
</dbReference>